<dbReference type="InterPro" id="IPR009080">
    <property type="entry name" value="tRNAsynth_Ia_anticodon-bd"/>
</dbReference>
<comment type="similarity">
    <text evidence="10">Belongs to the class-I aminoacyl-tRNA synthetase family. ValS type 1 subfamily.</text>
</comment>
<evidence type="ECO:0000256" key="8">
    <source>
        <dbReference type="ARBA" id="ARBA00023146"/>
    </source>
</evidence>
<comment type="catalytic activity">
    <reaction evidence="9 10">
        <text>tRNA(Val) + L-valine + ATP = L-valyl-tRNA(Val) + AMP + diphosphate</text>
        <dbReference type="Rhea" id="RHEA:10704"/>
        <dbReference type="Rhea" id="RHEA-COMP:9672"/>
        <dbReference type="Rhea" id="RHEA-COMP:9708"/>
        <dbReference type="ChEBI" id="CHEBI:30616"/>
        <dbReference type="ChEBI" id="CHEBI:33019"/>
        <dbReference type="ChEBI" id="CHEBI:57762"/>
        <dbReference type="ChEBI" id="CHEBI:78442"/>
        <dbReference type="ChEBI" id="CHEBI:78537"/>
        <dbReference type="ChEBI" id="CHEBI:456215"/>
        <dbReference type="EC" id="6.1.1.9"/>
    </reaction>
</comment>
<comment type="subcellular location">
    <subcellularLocation>
        <location evidence="1 10">Cytoplasm</location>
    </subcellularLocation>
</comment>
<accession>A0A421NY48</accession>
<dbReference type="SUPFAM" id="SSF52374">
    <property type="entry name" value="Nucleotidylyl transferase"/>
    <property type="match status" value="1"/>
</dbReference>
<evidence type="ECO:0000259" key="12">
    <source>
        <dbReference type="Pfam" id="PF08264"/>
    </source>
</evidence>
<dbReference type="GO" id="GO:0005524">
    <property type="term" value="F:ATP binding"/>
    <property type="evidence" value="ECO:0007669"/>
    <property type="project" value="UniProtKB-UniRule"/>
</dbReference>
<dbReference type="GO" id="GO:0006438">
    <property type="term" value="P:valyl-tRNA aminoacylation"/>
    <property type="evidence" value="ECO:0007669"/>
    <property type="project" value="UniProtKB-UniRule"/>
</dbReference>
<comment type="domain">
    <text evidence="10">The C-terminal coiled-coil domain is crucial for aminoacylation activity.</text>
</comment>
<dbReference type="GO" id="GO:0002161">
    <property type="term" value="F:aminoacyl-tRNA deacylase activity"/>
    <property type="evidence" value="ECO:0007669"/>
    <property type="project" value="InterPro"/>
</dbReference>
<dbReference type="InterPro" id="IPR033705">
    <property type="entry name" value="Anticodon_Ia_Val"/>
</dbReference>
<dbReference type="Proteomes" id="UP000283896">
    <property type="component" value="Unassembled WGS sequence"/>
</dbReference>
<dbReference type="PROSITE" id="PS00178">
    <property type="entry name" value="AA_TRNA_LIGASE_I"/>
    <property type="match status" value="1"/>
</dbReference>
<dbReference type="Gene3D" id="3.40.50.620">
    <property type="entry name" value="HUPs"/>
    <property type="match status" value="2"/>
</dbReference>
<keyword evidence="5 10" id="KW-0547">Nucleotide-binding</keyword>
<comment type="caution">
    <text evidence="13">The sequence shown here is derived from an EMBL/GenBank/DDBJ whole genome shotgun (WGS) entry which is preliminary data.</text>
</comment>
<keyword evidence="7 10" id="KW-0648">Protein biosynthesis</keyword>
<dbReference type="Gene3D" id="1.10.730.10">
    <property type="entry name" value="Isoleucyl-tRNA Synthetase, Domain 1"/>
    <property type="match status" value="1"/>
</dbReference>
<gene>
    <name evidence="10 13" type="primary">valS</name>
    <name evidence="13" type="ORF">PSSA1_v1c1400</name>
</gene>
<dbReference type="HAMAP" id="MF_02004">
    <property type="entry name" value="Val_tRNA_synth_type1"/>
    <property type="match status" value="1"/>
</dbReference>
<keyword evidence="3 10" id="KW-0963">Cytoplasm</keyword>
<reference evidence="14" key="1">
    <citation type="submission" date="2016-11" db="EMBL/GenBank/DDBJ databases">
        <title>Genome sequence of Candidatus Phytoplasma solani strain SA-1.</title>
        <authorList>
            <person name="Haryono M."/>
            <person name="Samarzija I."/>
            <person name="Seruga Music M."/>
            <person name="Hogenhout S."/>
            <person name="Kuo C.-H."/>
        </authorList>
    </citation>
    <scope>NUCLEOTIDE SEQUENCE [LARGE SCALE GENOMIC DNA]</scope>
    <source>
        <strain evidence="14">SA-1</strain>
    </source>
</reference>
<dbReference type="EMBL" id="MPBG01000002">
    <property type="protein sequence ID" value="RMI88935.1"/>
    <property type="molecule type" value="Genomic_DNA"/>
</dbReference>
<comment type="subunit">
    <text evidence="2 10">Monomer.</text>
</comment>
<keyword evidence="6 10" id="KW-0067">ATP-binding</keyword>
<dbReference type="CDD" id="cd00817">
    <property type="entry name" value="ValRS_core"/>
    <property type="match status" value="1"/>
</dbReference>
<sequence length="867" mass="101747">MQKKYDFKEVEKQKYQTWLKKKYFSSVNNNNPKTFTVVIPPPNVTGKLHLGHAWNNTIQDIIIRFKKMQGFDVLFLPGMDHAGIATQNKVKEHLKQEGLLNNNLDKDTFLKYAWQWKEKYAKNIRDQWQALGLHLDYNFEKFTLDSDLSKTVQDVFIKLYHQGLIYRDYKIINWDPETKTALSNVEVNYQETEGKLYYLKYFLVPSLDSFLQDQKNNFLEVATTRPETMFADQALMVHPDDKRYQTFIGKKVFIPETNIQIPIISDAYVDPQFGTGVVKVTPGHDANDFEVGQRHQLLSLLCMKEDGTMNELAQQYQGLNRFVCRQNLIHDLKQKQIITKIKNHLHQIGYSSISGAIIEPKLSLQWFLKTKDIAQEALKSNKINFYPQRFLNIFNNWLKNIEDWCISRQLWWGHSIPVWYKGKEIKVQINSPGAGWSPDSDVLDTWFSSALWPFSTLGWPNETPFFHKRFPVDVLVTGYDILTFWVSKMVFQSVLLTQKDPFKDVLLHGLVRDSQGQKMSKSKGNGVDPLDVIDQFGCDSLRWFLTTSAAPGFDLFYDESKVKAAWNFINKLWNISRFIKLNTNTLETNFNVDKLSLHQAALLTQLSAVMTKINNLYPKYELKEIGQILYHFVWEDFANWHLEIAKYDLNKDSKQQNTQKFLIYVIKYILQLLHPFIPFVTDTLYQIFDNKKNITQTLLSEINYLNIQDLQEFEELKSLIVKMRHFRNEYKLDNQTLLDVELEVASDKKKKWLDLDIVLKKMLKANCFNITDKVTNTCKTILFIGKKINLYIDQKVLQNLNKNQKNKLDSNFLKQKNILLAEIKRSETILNNPLFLTKASLQKIAIEKNKYQSYLQQYQKLLEKTKS</sequence>
<evidence type="ECO:0000256" key="2">
    <source>
        <dbReference type="ARBA" id="ARBA00011245"/>
    </source>
</evidence>
<dbReference type="CDD" id="cd07962">
    <property type="entry name" value="Anticodon_Ia_Val"/>
    <property type="match status" value="1"/>
</dbReference>
<evidence type="ECO:0000256" key="9">
    <source>
        <dbReference type="ARBA" id="ARBA00047552"/>
    </source>
</evidence>
<dbReference type="NCBIfam" id="NF004349">
    <property type="entry name" value="PRK05729.1"/>
    <property type="match status" value="1"/>
</dbReference>
<keyword evidence="14" id="KW-1185">Reference proteome</keyword>
<feature type="binding site" evidence="10">
    <location>
        <position position="521"/>
    </location>
    <ligand>
        <name>ATP</name>
        <dbReference type="ChEBI" id="CHEBI:30616"/>
    </ligand>
</feature>
<dbReference type="PANTHER" id="PTHR11946:SF93">
    <property type="entry name" value="VALINE--TRNA LIGASE, CHLOROPLASTIC_MITOCHONDRIAL 2"/>
    <property type="match status" value="1"/>
</dbReference>
<dbReference type="SUPFAM" id="SSF47323">
    <property type="entry name" value="Anticodon-binding domain of a subclass of class I aminoacyl-tRNA synthetases"/>
    <property type="match status" value="1"/>
</dbReference>
<feature type="domain" description="Methionyl/Valyl/Leucyl/Isoleucyl-tRNA synthetase anticodon-binding" evidence="12">
    <location>
        <begin position="601"/>
        <end position="741"/>
    </location>
</feature>
<dbReference type="InterPro" id="IPR014729">
    <property type="entry name" value="Rossmann-like_a/b/a_fold"/>
</dbReference>
<dbReference type="Pfam" id="PF08264">
    <property type="entry name" value="Anticodon_1"/>
    <property type="match status" value="1"/>
</dbReference>
<keyword evidence="4 10" id="KW-0436">Ligase</keyword>
<name>A0A421NY48_9MOLU</name>
<dbReference type="InterPro" id="IPR002300">
    <property type="entry name" value="aa-tRNA-synth_Ia"/>
</dbReference>
<dbReference type="FunFam" id="3.40.50.620:FF:000032">
    <property type="entry name" value="Valine--tRNA ligase"/>
    <property type="match status" value="1"/>
</dbReference>
<organism evidence="13 14">
    <name type="scientific">Candidatus Phytoplasma solani</name>
    <dbReference type="NCBI Taxonomy" id="69896"/>
    <lineage>
        <taxon>Bacteria</taxon>
        <taxon>Bacillati</taxon>
        <taxon>Mycoplasmatota</taxon>
        <taxon>Mollicutes</taxon>
        <taxon>Acholeplasmatales</taxon>
        <taxon>Acholeplasmataceae</taxon>
        <taxon>Candidatus Phytoplasma</taxon>
        <taxon>16SrXII (Stolbur group)</taxon>
    </lineage>
</organism>
<evidence type="ECO:0000259" key="11">
    <source>
        <dbReference type="Pfam" id="PF00133"/>
    </source>
</evidence>
<dbReference type="NCBIfam" id="TIGR00422">
    <property type="entry name" value="valS"/>
    <property type="match status" value="1"/>
</dbReference>
<dbReference type="PRINTS" id="PR00986">
    <property type="entry name" value="TRNASYNTHVAL"/>
</dbReference>
<feature type="short sequence motif" description="'HIGH' region" evidence="10">
    <location>
        <begin position="42"/>
        <end position="52"/>
    </location>
</feature>
<protein>
    <recommendedName>
        <fullName evidence="10">Valine--tRNA ligase</fullName>
        <ecNumber evidence="10">6.1.1.9</ecNumber>
    </recommendedName>
    <alternativeName>
        <fullName evidence="10">Valyl-tRNA synthetase</fullName>
        <shortName evidence="10">ValRS</shortName>
    </alternativeName>
</protein>
<dbReference type="Pfam" id="PF00133">
    <property type="entry name" value="tRNA-synt_1"/>
    <property type="match status" value="2"/>
</dbReference>
<dbReference type="PANTHER" id="PTHR11946">
    <property type="entry name" value="VALYL-TRNA SYNTHETASES"/>
    <property type="match status" value="1"/>
</dbReference>
<evidence type="ECO:0000256" key="3">
    <source>
        <dbReference type="ARBA" id="ARBA00022490"/>
    </source>
</evidence>
<dbReference type="GO" id="GO:0005829">
    <property type="term" value="C:cytosol"/>
    <property type="evidence" value="ECO:0007669"/>
    <property type="project" value="TreeGrafter"/>
</dbReference>
<evidence type="ECO:0000256" key="1">
    <source>
        <dbReference type="ARBA" id="ARBA00004496"/>
    </source>
</evidence>
<proteinExistence type="inferred from homology"/>
<dbReference type="EC" id="6.1.1.9" evidence="10"/>
<feature type="domain" description="Aminoacyl-tRNA synthetase class Ia" evidence="11">
    <location>
        <begin position="14"/>
        <end position="427"/>
    </location>
</feature>
<dbReference type="AlphaFoldDB" id="A0A421NY48"/>
<evidence type="ECO:0000256" key="4">
    <source>
        <dbReference type="ARBA" id="ARBA00022598"/>
    </source>
</evidence>
<dbReference type="RefSeq" id="WP_122225354.1">
    <property type="nucleotide sequence ID" value="NZ_CP103787.1"/>
</dbReference>
<comment type="function">
    <text evidence="10">Catalyzes the attachment of valine to tRNA(Val). As ValRS can inadvertently accommodate and process structurally similar amino acids such as threonine, to avoid such errors, it has a 'posttransfer' editing activity that hydrolyzes mischarged Thr-tRNA(Val) in a tRNA-dependent manner.</text>
</comment>
<evidence type="ECO:0000256" key="7">
    <source>
        <dbReference type="ARBA" id="ARBA00022917"/>
    </source>
</evidence>
<dbReference type="STRING" id="69896.S284_02690"/>
<dbReference type="InterPro" id="IPR013155">
    <property type="entry name" value="M/V/L/I-tRNA-synth_anticd-bd"/>
</dbReference>
<keyword evidence="8 10" id="KW-0030">Aminoacyl-tRNA synthetase</keyword>
<dbReference type="GO" id="GO:0004832">
    <property type="term" value="F:valine-tRNA ligase activity"/>
    <property type="evidence" value="ECO:0007669"/>
    <property type="project" value="UniProtKB-UniRule"/>
</dbReference>
<evidence type="ECO:0000256" key="5">
    <source>
        <dbReference type="ARBA" id="ARBA00022741"/>
    </source>
</evidence>
<comment type="domain">
    <text evidence="10">ValRS has two distinct active sites: one for aminoacylation and one for editing. The misactivated threonine is translocated from the active site to the editing site.</text>
</comment>
<dbReference type="OrthoDB" id="9810365at2"/>
<dbReference type="SUPFAM" id="SSF50677">
    <property type="entry name" value="ValRS/IleRS/LeuRS editing domain"/>
    <property type="match status" value="1"/>
</dbReference>
<dbReference type="InterPro" id="IPR002303">
    <property type="entry name" value="Valyl-tRNA_ligase"/>
</dbReference>
<dbReference type="InterPro" id="IPR009008">
    <property type="entry name" value="Val/Leu/Ile-tRNA-synth_edit"/>
</dbReference>
<evidence type="ECO:0000256" key="10">
    <source>
        <dbReference type="HAMAP-Rule" id="MF_02004"/>
    </source>
</evidence>
<evidence type="ECO:0000313" key="14">
    <source>
        <dbReference type="Proteomes" id="UP000283896"/>
    </source>
</evidence>
<feature type="domain" description="Aminoacyl-tRNA synthetase class Ia" evidence="11">
    <location>
        <begin position="436"/>
        <end position="549"/>
    </location>
</feature>
<feature type="short sequence motif" description="'KMSKS' region" evidence="10">
    <location>
        <begin position="518"/>
        <end position="522"/>
    </location>
</feature>
<evidence type="ECO:0000256" key="6">
    <source>
        <dbReference type="ARBA" id="ARBA00022840"/>
    </source>
</evidence>
<dbReference type="InterPro" id="IPR001412">
    <property type="entry name" value="aa-tRNA-synth_I_CS"/>
</dbReference>
<evidence type="ECO:0000313" key="13">
    <source>
        <dbReference type="EMBL" id="RMI88935.1"/>
    </source>
</evidence>
<keyword evidence="10" id="KW-0175">Coiled coil</keyword>